<dbReference type="EC" id="2.7.4.25" evidence="2"/>
<evidence type="ECO:0000313" key="10">
    <source>
        <dbReference type="EMBL" id="EJW95977.1"/>
    </source>
</evidence>
<gene>
    <name evidence="10" type="ORF">EVA_15916</name>
</gene>
<dbReference type="InterPro" id="IPR027417">
    <property type="entry name" value="P-loop_NTPase"/>
</dbReference>
<evidence type="ECO:0000256" key="5">
    <source>
        <dbReference type="ARBA" id="ARBA00022777"/>
    </source>
</evidence>
<evidence type="ECO:0000256" key="1">
    <source>
        <dbReference type="ARBA" id="ARBA00009427"/>
    </source>
</evidence>
<feature type="non-terminal residue" evidence="10">
    <location>
        <position position="138"/>
    </location>
</feature>
<keyword evidence="5 10" id="KW-0418">Kinase</keyword>
<evidence type="ECO:0000256" key="4">
    <source>
        <dbReference type="ARBA" id="ARBA00022741"/>
    </source>
</evidence>
<dbReference type="Gene3D" id="3.40.50.300">
    <property type="entry name" value="P-loop containing nucleotide triphosphate hydrolases"/>
    <property type="match status" value="1"/>
</dbReference>
<dbReference type="InterPro" id="IPR003136">
    <property type="entry name" value="Cytidylate_kin"/>
</dbReference>
<organism evidence="10">
    <name type="scientific">gut metagenome</name>
    <dbReference type="NCBI Taxonomy" id="749906"/>
    <lineage>
        <taxon>unclassified sequences</taxon>
        <taxon>metagenomes</taxon>
        <taxon>organismal metagenomes</taxon>
    </lineage>
</organism>
<dbReference type="Pfam" id="PF02224">
    <property type="entry name" value="Cytidylate_kin"/>
    <property type="match status" value="1"/>
</dbReference>
<comment type="catalytic activity">
    <reaction evidence="8">
        <text>CMP + ATP = CDP + ADP</text>
        <dbReference type="Rhea" id="RHEA:11600"/>
        <dbReference type="ChEBI" id="CHEBI:30616"/>
        <dbReference type="ChEBI" id="CHEBI:58069"/>
        <dbReference type="ChEBI" id="CHEBI:60377"/>
        <dbReference type="ChEBI" id="CHEBI:456216"/>
        <dbReference type="EC" id="2.7.4.25"/>
    </reaction>
</comment>
<dbReference type="GO" id="GO:0005524">
    <property type="term" value="F:ATP binding"/>
    <property type="evidence" value="ECO:0007669"/>
    <property type="project" value="UniProtKB-KW"/>
</dbReference>
<evidence type="ECO:0000256" key="6">
    <source>
        <dbReference type="ARBA" id="ARBA00022840"/>
    </source>
</evidence>
<reference evidence="10" key="1">
    <citation type="journal article" date="2012" name="PLoS ONE">
        <title>Gene sets for utilization of primary and secondary nutrition supplies in the distal gut of endangered iberian lynx.</title>
        <authorList>
            <person name="Alcaide M."/>
            <person name="Messina E."/>
            <person name="Richter M."/>
            <person name="Bargiela R."/>
            <person name="Peplies J."/>
            <person name="Huws S.A."/>
            <person name="Newbold C.J."/>
            <person name="Golyshin P.N."/>
            <person name="Simon M.A."/>
            <person name="Lopez G."/>
            <person name="Yakimov M.M."/>
            <person name="Ferrer M."/>
        </authorList>
    </citation>
    <scope>NUCLEOTIDE SEQUENCE</scope>
</reference>
<dbReference type="SUPFAM" id="SSF52540">
    <property type="entry name" value="P-loop containing nucleoside triphosphate hydrolases"/>
    <property type="match status" value="1"/>
</dbReference>
<keyword evidence="6" id="KW-0067">ATP-binding</keyword>
<evidence type="ECO:0000256" key="3">
    <source>
        <dbReference type="ARBA" id="ARBA00022679"/>
    </source>
</evidence>
<name>J9G2D8_9ZZZZ</name>
<sequence length="138" mass="15404">MTKKPLITIAFDGFSSSGKSTMAKCLAKKLGYAYIDTGAMYRAVTLFCLRNNLFNGNELDTEKLQSLMNGIEIRFINNDGKSETYLNGENVEKEIRQMPVSNKVSIVAAVPFVRRELVKQQQEMGKNKGIVMDGRDIG</sequence>
<dbReference type="GO" id="GO:0036431">
    <property type="term" value="F:dCMP kinase activity"/>
    <property type="evidence" value="ECO:0007669"/>
    <property type="project" value="InterPro"/>
</dbReference>
<proteinExistence type="inferred from homology"/>
<keyword evidence="4" id="KW-0547">Nucleotide-binding</keyword>
<protein>
    <recommendedName>
        <fullName evidence="2">(d)CMP kinase</fullName>
        <ecNumber evidence="2">2.7.4.25</ecNumber>
    </recommendedName>
</protein>
<accession>J9G2D8</accession>
<comment type="catalytic activity">
    <reaction evidence="7">
        <text>dCMP + ATP = dCDP + ADP</text>
        <dbReference type="Rhea" id="RHEA:25094"/>
        <dbReference type="ChEBI" id="CHEBI:30616"/>
        <dbReference type="ChEBI" id="CHEBI:57566"/>
        <dbReference type="ChEBI" id="CHEBI:58593"/>
        <dbReference type="ChEBI" id="CHEBI:456216"/>
        <dbReference type="EC" id="2.7.4.25"/>
    </reaction>
</comment>
<dbReference type="EMBL" id="AMCI01005516">
    <property type="protein sequence ID" value="EJW95977.1"/>
    <property type="molecule type" value="Genomic_DNA"/>
</dbReference>
<comment type="similarity">
    <text evidence="1">Belongs to the cytidylate kinase family. Type 1 subfamily.</text>
</comment>
<feature type="domain" description="Cytidylate kinase" evidence="9">
    <location>
        <begin position="9"/>
        <end position="138"/>
    </location>
</feature>
<dbReference type="InterPro" id="IPR011994">
    <property type="entry name" value="Cytidylate_kinase_dom"/>
</dbReference>
<dbReference type="GO" id="GO:0036430">
    <property type="term" value="F:CMP kinase activity"/>
    <property type="evidence" value="ECO:0007669"/>
    <property type="project" value="RHEA"/>
</dbReference>
<comment type="caution">
    <text evidence="10">The sequence shown here is derived from an EMBL/GenBank/DDBJ whole genome shotgun (WGS) entry which is preliminary data.</text>
</comment>
<dbReference type="NCBIfam" id="TIGR00017">
    <property type="entry name" value="cmk"/>
    <property type="match status" value="1"/>
</dbReference>
<evidence type="ECO:0000259" key="9">
    <source>
        <dbReference type="Pfam" id="PF02224"/>
    </source>
</evidence>
<evidence type="ECO:0000256" key="2">
    <source>
        <dbReference type="ARBA" id="ARBA00012906"/>
    </source>
</evidence>
<keyword evidence="3 10" id="KW-0808">Transferase</keyword>
<dbReference type="AlphaFoldDB" id="J9G2D8"/>
<evidence type="ECO:0000256" key="7">
    <source>
        <dbReference type="ARBA" id="ARBA00047615"/>
    </source>
</evidence>
<evidence type="ECO:0000256" key="8">
    <source>
        <dbReference type="ARBA" id="ARBA00048478"/>
    </source>
</evidence>